<feature type="transmembrane region" description="Helical" evidence="10">
    <location>
        <begin position="356"/>
        <end position="380"/>
    </location>
</feature>
<evidence type="ECO:0000256" key="4">
    <source>
        <dbReference type="ARBA" id="ARBA00022692"/>
    </source>
</evidence>
<dbReference type="SUPFAM" id="SSF52540">
    <property type="entry name" value="P-loop containing nucleoside triphosphate hydrolases"/>
    <property type="match status" value="1"/>
</dbReference>
<dbReference type="Pfam" id="PF00005">
    <property type="entry name" value="ABC_tran"/>
    <property type="match status" value="1"/>
</dbReference>
<keyword evidence="6" id="KW-0547">Nucleotide-binding</keyword>
<dbReference type="Pfam" id="PF12698">
    <property type="entry name" value="ABC2_membrane_3"/>
    <property type="match status" value="2"/>
</dbReference>
<feature type="transmembrane region" description="Helical" evidence="10">
    <location>
        <begin position="1354"/>
        <end position="1380"/>
    </location>
</feature>
<dbReference type="InterPro" id="IPR026082">
    <property type="entry name" value="ABCA"/>
</dbReference>
<dbReference type="SMART" id="SM00382">
    <property type="entry name" value="AAA"/>
    <property type="match status" value="1"/>
</dbReference>
<gene>
    <name evidence="12" type="ORF">PXEA_LOCUS3741</name>
</gene>
<evidence type="ECO:0000256" key="8">
    <source>
        <dbReference type="ARBA" id="ARBA00022989"/>
    </source>
</evidence>
<dbReference type="GO" id="GO:0016020">
    <property type="term" value="C:membrane"/>
    <property type="evidence" value="ECO:0007669"/>
    <property type="project" value="UniProtKB-SubCell"/>
</dbReference>
<keyword evidence="7" id="KW-0067">ATP-binding</keyword>
<organism evidence="12 13">
    <name type="scientific">Protopolystoma xenopodis</name>
    <dbReference type="NCBI Taxonomy" id="117903"/>
    <lineage>
        <taxon>Eukaryota</taxon>
        <taxon>Metazoa</taxon>
        <taxon>Spiralia</taxon>
        <taxon>Lophotrochozoa</taxon>
        <taxon>Platyhelminthes</taxon>
        <taxon>Monogenea</taxon>
        <taxon>Polyopisthocotylea</taxon>
        <taxon>Polystomatidea</taxon>
        <taxon>Polystomatidae</taxon>
        <taxon>Protopolystoma</taxon>
    </lineage>
</organism>
<evidence type="ECO:0000256" key="9">
    <source>
        <dbReference type="ARBA" id="ARBA00023136"/>
    </source>
</evidence>
<keyword evidence="4 10" id="KW-0812">Transmembrane</keyword>
<reference evidence="12" key="1">
    <citation type="submission" date="2018-11" db="EMBL/GenBank/DDBJ databases">
        <authorList>
            <consortium name="Pathogen Informatics"/>
        </authorList>
    </citation>
    <scope>NUCLEOTIDE SEQUENCE</scope>
</reference>
<dbReference type="InterPro" id="IPR013525">
    <property type="entry name" value="ABC2_TM"/>
</dbReference>
<evidence type="ECO:0000256" key="5">
    <source>
        <dbReference type="ARBA" id="ARBA00022737"/>
    </source>
</evidence>
<evidence type="ECO:0000256" key="10">
    <source>
        <dbReference type="SAM" id="Phobius"/>
    </source>
</evidence>
<dbReference type="Proteomes" id="UP000784294">
    <property type="component" value="Unassembled WGS sequence"/>
</dbReference>
<dbReference type="GO" id="GO:0140359">
    <property type="term" value="F:ABC-type transporter activity"/>
    <property type="evidence" value="ECO:0007669"/>
    <property type="project" value="InterPro"/>
</dbReference>
<comment type="caution">
    <text evidence="12">The sequence shown here is derived from an EMBL/GenBank/DDBJ whole genome shotgun (WGS) entry which is preliminary data.</text>
</comment>
<evidence type="ECO:0000256" key="6">
    <source>
        <dbReference type="ARBA" id="ARBA00022741"/>
    </source>
</evidence>
<comment type="similarity">
    <text evidence="2">Belongs to the ABC transporter superfamily. ABCA family.</text>
</comment>
<evidence type="ECO:0000313" key="13">
    <source>
        <dbReference type="Proteomes" id="UP000784294"/>
    </source>
</evidence>
<feature type="transmembrane region" description="Helical" evidence="10">
    <location>
        <begin position="173"/>
        <end position="199"/>
    </location>
</feature>
<dbReference type="FunFam" id="3.40.50.300:FF:000298">
    <property type="entry name" value="ATP-binding cassette sub-family A member 12"/>
    <property type="match status" value="1"/>
</dbReference>
<dbReference type="InterPro" id="IPR017871">
    <property type="entry name" value="ABC_transporter-like_CS"/>
</dbReference>
<evidence type="ECO:0000256" key="2">
    <source>
        <dbReference type="ARBA" id="ARBA00008869"/>
    </source>
</evidence>
<keyword evidence="5" id="KW-0677">Repeat</keyword>
<dbReference type="InterPro" id="IPR027417">
    <property type="entry name" value="P-loop_NTPase"/>
</dbReference>
<sequence>MSLLDFIDSFAVFLHDFLSGCVRIDDKFIGFHDELAFYHLLEEYKERFVSVIGVIFDQAPQSLDMLQLNQSIIKIRMRLPSSTIDETLYFRVLDRYWTPDPRNRPSVDMKYFTSGFIDAQELISDAIISLLSDQPKEEDREATSLDLFSRPITATEMKLFPTPCYTSDLFIRFFLNTLPLFLVLSWICTFVVTVKSIVYEKEYRLKEFTKVMGLSNFIHWANWFTFSFLAMSISSIIISLLLKFGGVLPRSDLSLLLFFVSSYAVAIIYQAFLFSVFFSRAHMSAMVSGLFYLLFYIPALVIMLNEHDFNVWGLGALSLAVQVPYSLGWIRFSRIELQGRGATWSDLRSNELLEDIFPLGSCLLLIWIDILIYSLLTWYIEAVFPGKYGIAQPFYFPFRKSYWFGLQGPEDLSISSSSTYPVRNPITRERDFAVDSETVQNWMRTKASSLATFFKSGFWFKNSPFHLSEDLFATSDTSEVQGYFEAEPTHLPIGVAIDCLTMAYTSRARPAIRGLTLNFYEGQVTSFLGHNGAGKTTTISILTGLYPPTSGTAFINGLDIRKHMSTIRNSIGLCPQHNVLFDDLTVSEHIYFYASLKSLENQDISREADRLLSELGFFDKRHDLVRNLSGGQKRKLSVALAFVGNSRLIFLDEPTAGVDPYSRRSIWDLVLRAKSHRTIILTTHHMDEADILGDRIAVISQGELRCCGSSLFLKEHYGSGYYLVMAKCQSHARKSSLKMPVEAESRATTSSRLLIFIRSFVIGARLVLDMPTEVTFSLPLSGTLNGSFVRLFNALETGGTTLLNDLGISSYGLSDTILEEIFLLVANDPSSRTSSKAVDNVAFEYDSDRQSEDCIDSKYTHSFQDLNCPKVLSHDFPFDNGDFIKASFPSCSTLRATSVPDASRRAKISRGLDSLTDGGKFPRVATHWSLMRNNLHRLVHKRRSTPVLKPLTFPGSTIFEGGLSSRSSSSDLFRQAIAVTIKRFHHVRRNKKGWFVEIILPVSLIIVVLLAIRTFTVFTDQPSMQLNPWLLAMINSRPQLTVFYENAAFAHKEPEYSEQTRPVQVVGQLYETALQQPVMFTGLRCVPRDRFLFEPEELGVCDFKIPDTPPMLNTSQRALARENSAHTCQCHDGTISGCSLEPNPPSMRLASTDELINLTGYSVPNYLLKSSSRFLMRRYGGFSFQPHDDLSMRGHLEQALSENSTLVDLLAQLTGEVGHPDIFWTKFFRTLRLMLPPSHYHRIWFNNKGYLSAPGYLNMMHNMKLRLFTRARLVGQFPGGARDLGLSISNHPLNYTQAEVDKQKSKALVIDFTLAIFVILALSFIPANFILFLVQERFSGAKHLQFVSGLHPCVYWLTTYAWDIINYCFPALLCVAIFAAFDKQSYVGSGNIVPFTLLLLLYGVAIIPLMYPFSFLFSVPSTAFVCLAMLNLLIGVLGTLTTFMLDMFSLSDPYLKEVNNVLKRTFLIFPQYCLGRGIYNLAERQIMLEQNLPVIDSPLDRDVTLLHIIFLPIHAVLFFIFTLLIEYSFFWGHLSRFLIYKFDWYRRWSQSRLERRLKGVVPPQDPDVRQEMQRVLQVAFDNELLES</sequence>
<feature type="transmembrane region" description="Helical" evidence="10">
    <location>
        <begin position="220"/>
        <end position="242"/>
    </location>
</feature>
<name>A0A3S4ZRR8_9PLAT</name>
<dbReference type="PROSITE" id="PS00211">
    <property type="entry name" value="ABC_TRANSPORTER_1"/>
    <property type="match status" value="1"/>
</dbReference>
<dbReference type="PANTHER" id="PTHR19229:SF36">
    <property type="entry name" value="ATP-BINDING CASSETTE SUB-FAMILY A MEMBER 2"/>
    <property type="match status" value="1"/>
</dbReference>
<dbReference type="EMBL" id="CAAALY010008614">
    <property type="protein sequence ID" value="VEL10301.1"/>
    <property type="molecule type" value="Genomic_DNA"/>
</dbReference>
<feature type="transmembrane region" description="Helical" evidence="10">
    <location>
        <begin position="1312"/>
        <end position="1334"/>
    </location>
</feature>
<evidence type="ECO:0000256" key="3">
    <source>
        <dbReference type="ARBA" id="ARBA00022448"/>
    </source>
</evidence>
<dbReference type="Gene3D" id="3.40.50.300">
    <property type="entry name" value="P-loop containing nucleotide triphosphate hydrolases"/>
    <property type="match status" value="1"/>
</dbReference>
<proteinExistence type="inferred from homology"/>
<feature type="transmembrane region" description="Helical" evidence="10">
    <location>
        <begin position="1505"/>
        <end position="1531"/>
    </location>
</feature>
<evidence type="ECO:0000256" key="7">
    <source>
        <dbReference type="ARBA" id="ARBA00022840"/>
    </source>
</evidence>
<keyword evidence="8 10" id="KW-1133">Transmembrane helix</keyword>
<dbReference type="PROSITE" id="PS50893">
    <property type="entry name" value="ABC_TRANSPORTER_2"/>
    <property type="match status" value="1"/>
</dbReference>
<dbReference type="InterPro" id="IPR003439">
    <property type="entry name" value="ABC_transporter-like_ATP-bd"/>
</dbReference>
<feature type="domain" description="ABC transporter" evidence="11">
    <location>
        <begin position="497"/>
        <end position="726"/>
    </location>
</feature>
<feature type="transmembrane region" description="Helical" evidence="10">
    <location>
        <begin position="993"/>
        <end position="1012"/>
    </location>
</feature>
<evidence type="ECO:0000259" key="11">
    <source>
        <dbReference type="PROSITE" id="PS50893"/>
    </source>
</evidence>
<feature type="transmembrane region" description="Helical" evidence="10">
    <location>
        <begin position="1392"/>
        <end position="1411"/>
    </location>
</feature>
<comment type="subcellular location">
    <subcellularLocation>
        <location evidence="1">Membrane</location>
        <topology evidence="1">Multi-pass membrane protein</topology>
    </subcellularLocation>
</comment>
<keyword evidence="13" id="KW-1185">Reference proteome</keyword>
<dbReference type="PANTHER" id="PTHR19229">
    <property type="entry name" value="ATP-BINDING CASSETTE TRANSPORTER SUBFAMILY A ABCA"/>
    <property type="match status" value="1"/>
</dbReference>
<keyword evidence="9 10" id="KW-0472">Membrane</keyword>
<feature type="transmembrane region" description="Helical" evidence="10">
    <location>
        <begin position="285"/>
        <end position="304"/>
    </location>
</feature>
<evidence type="ECO:0000256" key="1">
    <source>
        <dbReference type="ARBA" id="ARBA00004141"/>
    </source>
</evidence>
<evidence type="ECO:0000313" key="12">
    <source>
        <dbReference type="EMBL" id="VEL10301.1"/>
    </source>
</evidence>
<dbReference type="GO" id="GO:0005319">
    <property type="term" value="F:lipid transporter activity"/>
    <property type="evidence" value="ECO:0007669"/>
    <property type="project" value="TreeGrafter"/>
</dbReference>
<dbReference type="GO" id="GO:0005524">
    <property type="term" value="F:ATP binding"/>
    <property type="evidence" value="ECO:0007669"/>
    <property type="project" value="UniProtKB-KW"/>
</dbReference>
<dbReference type="GO" id="GO:0016887">
    <property type="term" value="F:ATP hydrolysis activity"/>
    <property type="evidence" value="ECO:0007669"/>
    <property type="project" value="InterPro"/>
</dbReference>
<keyword evidence="3" id="KW-0813">Transport</keyword>
<protein>
    <recommendedName>
        <fullName evidence="11">ABC transporter domain-containing protein</fullName>
    </recommendedName>
</protein>
<accession>A0A3S4ZRR8</accession>
<dbReference type="OrthoDB" id="10255969at2759"/>
<dbReference type="InterPro" id="IPR003593">
    <property type="entry name" value="AAA+_ATPase"/>
</dbReference>
<feature type="transmembrane region" description="Helical" evidence="10">
    <location>
        <begin position="254"/>
        <end position="278"/>
    </location>
</feature>
<dbReference type="CDD" id="cd03263">
    <property type="entry name" value="ABC_subfamily_A"/>
    <property type="match status" value="1"/>
</dbReference>
<feature type="transmembrane region" description="Helical" evidence="10">
    <location>
        <begin position="1423"/>
        <end position="1445"/>
    </location>
</feature>